<keyword evidence="4" id="KW-0808">Transferase</keyword>
<dbReference type="PANTHER" id="PTHR41523:SF8">
    <property type="entry name" value="ETHYLENE RESPONSE SENSOR PROTEIN"/>
    <property type="match status" value="1"/>
</dbReference>
<feature type="transmembrane region" description="Helical" evidence="8">
    <location>
        <begin position="176"/>
        <end position="197"/>
    </location>
</feature>
<protein>
    <recommendedName>
        <fullName evidence="2">histidine kinase</fullName>
        <ecNumber evidence="2">2.7.13.3</ecNumber>
    </recommendedName>
</protein>
<keyword evidence="7" id="KW-0067">ATP-binding</keyword>
<dbReference type="PANTHER" id="PTHR41523">
    <property type="entry name" value="TWO-COMPONENT SYSTEM SENSOR PROTEIN"/>
    <property type="match status" value="1"/>
</dbReference>
<feature type="transmembrane region" description="Helical" evidence="8">
    <location>
        <begin position="297"/>
        <end position="317"/>
    </location>
</feature>
<feature type="transmembrane region" description="Helical" evidence="8">
    <location>
        <begin position="269"/>
        <end position="291"/>
    </location>
</feature>
<feature type="domain" description="Histidine kinase" evidence="9">
    <location>
        <begin position="420"/>
        <end position="605"/>
    </location>
</feature>
<dbReference type="InterPro" id="IPR011622">
    <property type="entry name" value="7TMR_DISM_rcpt_extracell_dom2"/>
</dbReference>
<dbReference type="InterPro" id="IPR003594">
    <property type="entry name" value="HATPase_dom"/>
</dbReference>
<dbReference type="SUPFAM" id="SSF55874">
    <property type="entry name" value="ATPase domain of HSP90 chaperone/DNA topoisomerase II/histidine kinase"/>
    <property type="match status" value="1"/>
</dbReference>
<dbReference type="PROSITE" id="PS50109">
    <property type="entry name" value="HIS_KIN"/>
    <property type="match status" value="1"/>
</dbReference>
<evidence type="ECO:0000256" key="3">
    <source>
        <dbReference type="ARBA" id="ARBA00022553"/>
    </source>
</evidence>
<keyword evidence="8" id="KW-0472">Membrane</keyword>
<evidence type="ECO:0000256" key="8">
    <source>
        <dbReference type="SAM" id="Phobius"/>
    </source>
</evidence>
<dbReference type="GO" id="GO:0005524">
    <property type="term" value="F:ATP binding"/>
    <property type="evidence" value="ECO:0007669"/>
    <property type="project" value="UniProtKB-KW"/>
</dbReference>
<keyword evidence="8" id="KW-1133">Transmembrane helix</keyword>
<evidence type="ECO:0000256" key="5">
    <source>
        <dbReference type="ARBA" id="ARBA00022741"/>
    </source>
</evidence>
<evidence type="ECO:0000256" key="7">
    <source>
        <dbReference type="ARBA" id="ARBA00022840"/>
    </source>
</evidence>
<keyword evidence="3" id="KW-0597">Phosphoprotein</keyword>
<dbReference type="Pfam" id="PF07695">
    <property type="entry name" value="7TMR-DISM_7TM"/>
    <property type="match status" value="1"/>
</dbReference>
<dbReference type="EC" id="2.7.13.3" evidence="2"/>
<dbReference type="Pfam" id="PF07696">
    <property type="entry name" value="7TMR-DISMED2"/>
    <property type="match status" value="1"/>
</dbReference>
<dbReference type="InterPro" id="IPR011495">
    <property type="entry name" value="Sig_transdc_His_kin_sub2_dim/P"/>
</dbReference>
<gene>
    <name evidence="10" type="ORF">HELGO_WM6139</name>
</gene>
<comment type="catalytic activity">
    <reaction evidence="1">
        <text>ATP + protein L-histidine = ADP + protein N-phospho-L-histidine.</text>
        <dbReference type="EC" id="2.7.13.3"/>
    </reaction>
</comment>
<name>A0A6S6TS57_9BACT</name>
<organism evidence="10">
    <name type="scientific">uncultured Sulfurovum sp</name>
    <dbReference type="NCBI Taxonomy" id="269237"/>
    <lineage>
        <taxon>Bacteria</taxon>
        <taxon>Pseudomonadati</taxon>
        <taxon>Campylobacterota</taxon>
        <taxon>Epsilonproteobacteria</taxon>
        <taxon>Campylobacterales</taxon>
        <taxon>Sulfurovaceae</taxon>
        <taxon>Sulfurovum</taxon>
        <taxon>environmental samples</taxon>
    </lineage>
</organism>
<feature type="transmembrane region" description="Helical" evidence="8">
    <location>
        <begin position="324"/>
        <end position="345"/>
    </location>
</feature>
<feature type="transmembrane region" description="Helical" evidence="8">
    <location>
        <begin position="357"/>
        <end position="375"/>
    </location>
</feature>
<dbReference type="SMART" id="SM00387">
    <property type="entry name" value="HATPase_c"/>
    <property type="match status" value="1"/>
</dbReference>
<evidence type="ECO:0000256" key="1">
    <source>
        <dbReference type="ARBA" id="ARBA00000085"/>
    </source>
</evidence>
<dbReference type="AlphaFoldDB" id="A0A6S6TS57"/>
<dbReference type="InterPro" id="IPR011623">
    <property type="entry name" value="7TMR_DISM_rcpt_extracell_dom1"/>
</dbReference>
<dbReference type="EMBL" id="CACVAU010000069">
    <property type="protein sequence ID" value="CAA6823632.1"/>
    <property type="molecule type" value="Genomic_DNA"/>
</dbReference>
<proteinExistence type="predicted"/>
<dbReference type="Gene3D" id="3.30.450.20">
    <property type="entry name" value="PAS domain"/>
    <property type="match status" value="1"/>
</dbReference>
<evidence type="ECO:0000259" key="9">
    <source>
        <dbReference type="PROSITE" id="PS50109"/>
    </source>
</evidence>
<keyword evidence="5" id="KW-0547">Nucleotide-binding</keyword>
<dbReference type="Pfam" id="PF07568">
    <property type="entry name" value="HisKA_2"/>
    <property type="match status" value="1"/>
</dbReference>
<sequence length="606" mass="70860">MKYLIILFSILFFNTALIAINIDENSSKFSLLEHASIYIDTSNNLTKEEILKQKFSPNESNIISLGYVKNTALWIKLTLTNSSAKPLKKILEYDNSYENSKVEELLFYDENLTIRRGLLHRMKNRESINPIIYLSLKPYQSKTYYLKSYSKINLTQAKMILWNEIDFIKAESKRQMYIFIFLGVMLTLLIYNFMLFLFTQDKSYFYYVFYLVALILNSAFYSGMLSLYIPSQTINDFLLKATGSFTIILVLATLLFTQTFLEIKQFKKLNIILNIMLWIFPVLVLLSYDTWVLNESVHYISFIFGLYIVYVAFYALFKGVKQAKFYVLGWSIIVLGFALQIFQSIFHYDLRTYSLTYLQDVALVLEALLFSIALAHRIRISNEKLILFKNEEQNKLEYLVKEKTKALKVSLEEKDILYKELNHRIKNNLMMILSLLKLQIKRTKNTETTNSLIVTQNRIQSIAQLYEMLLHNNQSLDVKTYPYLQSICQTIALNFSNKISINYDIQYNLKIDNLIYLGLIVNELITNSFKYAFEDNNGEINIKIHKENNQIIVTINDTGKGFQSKRKNSLGLNIVKILVEGQLEGELKINSHNGTKVFIQWQEKVL</sequence>
<evidence type="ECO:0000256" key="2">
    <source>
        <dbReference type="ARBA" id="ARBA00012438"/>
    </source>
</evidence>
<keyword evidence="6 10" id="KW-0418">Kinase</keyword>
<dbReference type="GO" id="GO:0004673">
    <property type="term" value="F:protein histidine kinase activity"/>
    <property type="evidence" value="ECO:0007669"/>
    <property type="project" value="UniProtKB-EC"/>
</dbReference>
<evidence type="ECO:0000313" key="10">
    <source>
        <dbReference type="EMBL" id="CAA6823632.1"/>
    </source>
</evidence>
<accession>A0A6S6TS57</accession>
<evidence type="ECO:0000256" key="4">
    <source>
        <dbReference type="ARBA" id="ARBA00022679"/>
    </source>
</evidence>
<dbReference type="Gene3D" id="2.60.40.2380">
    <property type="match status" value="1"/>
</dbReference>
<dbReference type="Pfam" id="PF02518">
    <property type="entry name" value="HATPase_c"/>
    <property type="match status" value="1"/>
</dbReference>
<dbReference type="Gene3D" id="3.30.565.10">
    <property type="entry name" value="Histidine kinase-like ATPase, C-terminal domain"/>
    <property type="match status" value="1"/>
</dbReference>
<feature type="transmembrane region" description="Helical" evidence="8">
    <location>
        <begin position="237"/>
        <end position="257"/>
    </location>
</feature>
<evidence type="ECO:0000256" key="6">
    <source>
        <dbReference type="ARBA" id="ARBA00022777"/>
    </source>
</evidence>
<dbReference type="InterPro" id="IPR036890">
    <property type="entry name" value="HATPase_C_sf"/>
</dbReference>
<dbReference type="InterPro" id="IPR005467">
    <property type="entry name" value="His_kinase_dom"/>
</dbReference>
<reference evidence="10" key="1">
    <citation type="submission" date="2020-01" db="EMBL/GenBank/DDBJ databases">
        <authorList>
            <person name="Meier V. D."/>
            <person name="Meier V D."/>
        </authorList>
    </citation>
    <scope>NUCLEOTIDE SEQUENCE</scope>
    <source>
        <strain evidence="10">HLG_WM_MAG_05</strain>
    </source>
</reference>
<keyword evidence="8" id="KW-0812">Transmembrane</keyword>
<feature type="transmembrane region" description="Helical" evidence="8">
    <location>
        <begin position="204"/>
        <end position="225"/>
    </location>
</feature>